<dbReference type="OrthoDB" id="10027144at2759"/>
<feature type="domain" description="K Homology" evidence="4">
    <location>
        <begin position="744"/>
        <end position="818"/>
    </location>
</feature>
<feature type="domain" description="K Homology" evidence="4">
    <location>
        <begin position="493"/>
        <end position="565"/>
    </location>
</feature>
<evidence type="ECO:0000256" key="1">
    <source>
        <dbReference type="ARBA" id="ARBA00022737"/>
    </source>
</evidence>
<dbReference type="GO" id="GO:0003723">
    <property type="term" value="F:RNA binding"/>
    <property type="evidence" value="ECO:0007669"/>
    <property type="project" value="UniProtKB-UniRule"/>
</dbReference>
<feature type="domain" description="K Homology" evidence="4">
    <location>
        <begin position="352"/>
        <end position="417"/>
    </location>
</feature>
<dbReference type="STRING" id="2020962.A0A2N1JAN2"/>
<feature type="compositionally biased region" description="Polar residues" evidence="3">
    <location>
        <begin position="78"/>
        <end position="90"/>
    </location>
</feature>
<keyword evidence="1" id="KW-0677">Repeat</keyword>
<feature type="domain" description="K Homology" evidence="4">
    <location>
        <begin position="895"/>
        <end position="973"/>
    </location>
</feature>
<dbReference type="Proteomes" id="UP000232875">
    <property type="component" value="Unassembled WGS sequence"/>
</dbReference>
<dbReference type="CDD" id="cd00105">
    <property type="entry name" value="KH-I"/>
    <property type="match status" value="1"/>
</dbReference>
<feature type="domain" description="K Homology" evidence="4">
    <location>
        <begin position="668"/>
        <end position="740"/>
    </location>
</feature>
<accession>A0A2N1JAN2</accession>
<feature type="region of interest" description="Disordered" evidence="3">
    <location>
        <begin position="18"/>
        <end position="90"/>
    </location>
</feature>
<reference evidence="5 6" key="1">
    <citation type="submission" date="2017-10" db="EMBL/GenBank/DDBJ databases">
        <title>A novel species of cold-tolerant Malassezia isolated from bats.</title>
        <authorList>
            <person name="Lorch J.M."/>
            <person name="Palmer J.M."/>
            <person name="Vanderwolf K.J."/>
            <person name="Schmidt K.Z."/>
            <person name="Verant M.L."/>
            <person name="Weller T.J."/>
            <person name="Blehert D.S."/>
        </authorList>
    </citation>
    <scope>NUCLEOTIDE SEQUENCE [LARGE SCALE GENOMIC DNA]</scope>
    <source>
        <strain evidence="5 6">NWHC:44797-103</strain>
    </source>
</reference>
<gene>
    <name evidence="5" type="ORF">MVES_002452</name>
</gene>
<keyword evidence="6" id="KW-1185">Reference proteome</keyword>
<dbReference type="PANTHER" id="PTHR10288">
    <property type="entry name" value="KH DOMAIN CONTAINING RNA BINDING PROTEIN"/>
    <property type="match status" value="1"/>
</dbReference>
<evidence type="ECO:0000256" key="2">
    <source>
        <dbReference type="PROSITE-ProRule" id="PRU00117"/>
    </source>
</evidence>
<protein>
    <recommendedName>
        <fullName evidence="4">K Homology domain-containing protein</fullName>
    </recommendedName>
</protein>
<evidence type="ECO:0000256" key="3">
    <source>
        <dbReference type="SAM" id="MobiDB-lite"/>
    </source>
</evidence>
<dbReference type="AlphaFoldDB" id="A0A2N1JAN2"/>
<dbReference type="SMART" id="SM00322">
    <property type="entry name" value="KH"/>
    <property type="match status" value="9"/>
</dbReference>
<dbReference type="EMBL" id="KZ454991">
    <property type="protein sequence ID" value="PKI83615.1"/>
    <property type="molecule type" value="Genomic_DNA"/>
</dbReference>
<dbReference type="Gene3D" id="3.30.1370.10">
    <property type="entry name" value="K Homology domain, type 1"/>
    <property type="match status" value="9"/>
</dbReference>
<dbReference type="InterPro" id="IPR004088">
    <property type="entry name" value="KH_dom_type_1"/>
</dbReference>
<organism evidence="5 6">
    <name type="scientific">Malassezia vespertilionis</name>
    <dbReference type="NCBI Taxonomy" id="2020962"/>
    <lineage>
        <taxon>Eukaryota</taxon>
        <taxon>Fungi</taxon>
        <taxon>Dikarya</taxon>
        <taxon>Basidiomycota</taxon>
        <taxon>Ustilaginomycotina</taxon>
        <taxon>Malasseziomycetes</taxon>
        <taxon>Malasseziales</taxon>
        <taxon>Malasseziaceae</taxon>
        <taxon>Malassezia</taxon>
    </lineage>
</organism>
<feature type="domain" description="K Homology" evidence="4">
    <location>
        <begin position="175"/>
        <end position="256"/>
    </location>
</feature>
<dbReference type="Pfam" id="PF00013">
    <property type="entry name" value="KH_1"/>
    <property type="match status" value="6"/>
</dbReference>
<feature type="domain" description="K Homology" evidence="4">
    <location>
        <begin position="823"/>
        <end position="891"/>
    </location>
</feature>
<proteinExistence type="predicted"/>
<sequence>MAVKALFHGGIVAVGMDSARINSVPGERSSSSKSQMEDPFPSLTSDPFPAPVPAAQTTRAPKKVETQPDVSSEDAFPSLNTLSTGSSSKQAGSAWVSSVPVIQRVTHQATVALNLGEEQLARLGQGLQRVQQKHRSVKVEASSTRKTGNTTFIIKGPTDQVVQQVKRELTALFARKVSISVLVPASLRAYVIGAGGKNVKSITEETGVKINIPPRSNQEATVSSEGPLLDEQVEVTIEGDQVNALQAQRMIEAIVAERTSKVTQRLADIDHMYYPFIAGTRNANLDLLVAGPGRGEVVVNIPPRGALLARNNPDDPEPSRQRDPAIVISGDREAVADVVGAIQAHVVDMKNKFRTLMINIPKRQHQFLTGDNAADILATSQCFVELPPIADPSDSVTIRGPQQQLPNALTAVIEKANSVHVQVVDLPALHAAGDAHARQLAQWLQPRISRDPNVQVYFPRAGAPPVVEIVGKDAGAVQQMRASVEDMARSVDPSCMRVVDIDPLAHGFIIGKKGQGLKAFESRGVDILVPPENSGRSDILLVLGRPAALPSDAAAKAAAATKLFDEAEQELKQSLATAADMRTMQIEVPAKYHRAIVGHDGTVLNAIIGEDRLMIVMGTSRDVRNKQYTAKPLTEDAILVRGSSEAVERAVDKIRAIAKDAEQDSIAHGHVEELLVPSSHVPHLIGRGGAGLIKLREELGVKIDVADQDEKTRRAPIPITITGRKECVLEAKNRLAEQSQRLADEVSVALQVPYALYGALIGQRGKYVTRLQDKYEVRINFGDVPLDAQAQDQPGEVTIRGAKKGVAEAKAELLELLDYEKNHNNGAQLSVPSKAFARVLGRGGATINQIRTDTGAQVDLERRGNADGLVRIRGTSDAVERAKSAIEEIIARVESEATHVLAIPARFHGALIGSGGQNLRELLVRAGGPTDAKSQSQCVRFPRSGQPSDEVSVCAHKELAARIALELEAECKRLEDRVMLGAIVPPNMHRQMIMRGGTRQSEWQTKHNVAVVVPNWREYADLGVPANLADLGEAEAATIVKVHGPCDAAKSIVEEINAAVHADAARKKTRAPRIDS</sequence>
<evidence type="ECO:0000313" key="5">
    <source>
        <dbReference type="EMBL" id="PKI83615.1"/>
    </source>
</evidence>
<feature type="domain" description="K Homology" evidence="4">
    <location>
        <begin position="260"/>
        <end position="347"/>
    </location>
</feature>
<name>A0A2N1JAN2_9BASI</name>
<dbReference type="CDD" id="cd22408">
    <property type="entry name" value="KH-I_Vigilin_rpt4"/>
    <property type="match status" value="1"/>
</dbReference>
<dbReference type="PROSITE" id="PS50084">
    <property type="entry name" value="KH_TYPE_1"/>
    <property type="match status" value="6"/>
</dbReference>
<dbReference type="InterPro" id="IPR004087">
    <property type="entry name" value="KH_dom"/>
</dbReference>
<keyword evidence="2" id="KW-0694">RNA-binding</keyword>
<evidence type="ECO:0000259" key="4">
    <source>
        <dbReference type="SMART" id="SM00322"/>
    </source>
</evidence>
<feature type="domain" description="K Homology" evidence="4">
    <location>
        <begin position="580"/>
        <end position="659"/>
    </location>
</feature>
<dbReference type="InterPro" id="IPR036612">
    <property type="entry name" value="KH_dom_type_1_sf"/>
</dbReference>
<dbReference type="SUPFAM" id="SSF54791">
    <property type="entry name" value="Eukaryotic type KH-domain (KH-domain type I)"/>
    <property type="match status" value="7"/>
</dbReference>
<evidence type="ECO:0000313" key="6">
    <source>
        <dbReference type="Proteomes" id="UP000232875"/>
    </source>
</evidence>